<dbReference type="RefSeq" id="WP_068658248.1">
    <property type="nucleotide sequence ID" value="NZ_CP017770.1"/>
</dbReference>
<proteinExistence type="inferred from homology"/>
<dbReference type="AlphaFoldDB" id="A0A167DRF6"/>
<evidence type="ECO:0000256" key="1">
    <source>
        <dbReference type="ARBA" id="ARBA00006217"/>
    </source>
</evidence>
<evidence type="ECO:0000313" key="7">
    <source>
        <dbReference type="EMBL" id="OAB74694.1"/>
    </source>
</evidence>
<dbReference type="EC" id="4.2.1.1" evidence="2"/>
<protein>
    <recommendedName>
        <fullName evidence="2">carbonic anhydrase</fullName>
        <ecNumber evidence="2">4.2.1.1</ecNumber>
    </recommendedName>
</protein>
<dbReference type="OrthoDB" id="9792260at2"/>
<dbReference type="Pfam" id="PF00484">
    <property type="entry name" value="Pro_CA"/>
    <property type="match status" value="1"/>
</dbReference>
<dbReference type="PANTHER" id="PTHR43175:SF3">
    <property type="entry name" value="CARBON DISULFIDE HYDROLASE"/>
    <property type="match status" value="1"/>
</dbReference>
<evidence type="ECO:0000256" key="6">
    <source>
        <dbReference type="PIRSR" id="PIRSR601765-1"/>
    </source>
</evidence>
<evidence type="ECO:0000256" key="2">
    <source>
        <dbReference type="ARBA" id="ARBA00012925"/>
    </source>
</evidence>
<comment type="catalytic activity">
    <reaction evidence="5">
        <text>hydrogencarbonate + H(+) = CO2 + H2O</text>
        <dbReference type="Rhea" id="RHEA:10748"/>
        <dbReference type="ChEBI" id="CHEBI:15377"/>
        <dbReference type="ChEBI" id="CHEBI:15378"/>
        <dbReference type="ChEBI" id="CHEBI:16526"/>
        <dbReference type="ChEBI" id="CHEBI:17544"/>
        <dbReference type="EC" id="4.2.1.1"/>
    </reaction>
</comment>
<gene>
    <name evidence="7" type="ORF">PNBC_11690</name>
</gene>
<dbReference type="Proteomes" id="UP000077134">
    <property type="component" value="Unassembled WGS sequence"/>
</dbReference>
<dbReference type="Gene3D" id="3.40.1050.10">
    <property type="entry name" value="Carbonic anhydrase"/>
    <property type="match status" value="1"/>
</dbReference>
<evidence type="ECO:0000256" key="3">
    <source>
        <dbReference type="ARBA" id="ARBA00022723"/>
    </source>
</evidence>
<dbReference type="InterPro" id="IPR001765">
    <property type="entry name" value="Carbonic_anhydrase"/>
</dbReference>
<keyword evidence="3 6" id="KW-0479">Metal-binding</keyword>
<dbReference type="STRING" id="1763538.LPB68_02270"/>
<dbReference type="CDD" id="cd03379">
    <property type="entry name" value="beta_CA_cladeD"/>
    <property type="match status" value="1"/>
</dbReference>
<feature type="binding site" evidence="6">
    <location>
        <position position="40"/>
    </location>
    <ligand>
        <name>Zn(2+)</name>
        <dbReference type="ChEBI" id="CHEBI:29105"/>
    </ligand>
</feature>
<dbReference type="GO" id="GO:0004089">
    <property type="term" value="F:carbonate dehydratase activity"/>
    <property type="evidence" value="ECO:0007669"/>
    <property type="project" value="UniProtKB-EC"/>
</dbReference>
<dbReference type="InterPro" id="IPR036874">
    <property type="entry name" value="Carbonic_anhydrase_sf"/>
</dbReference>
<comment type="caution">
    <text evidence="7">The sequence shown here is derived from an EMBL/GenBank/DDBJ whole genome shotgun (WGS) entry which is preliminary data.</text>
</comment>
<dbReference type="PANTHER" id="PTHR43175">
    <property type="entry name" value="CARBONIC ANHYDRASE"/>
    <property type="match status" value="1"/>
</dbReference>
<evidence type="ECO:0000256" key="4">
    <source>
        <dbReference type="ARBA" id="ARBA00022833"/>
    </source>
</evidence>
<accession>A0A167DRF6</accession>
<comment type="cofactor">
    <cofactor evidence="6">
        <name>Zn(2+)</name>
        <dbReference type="ChEBI" id="CHEBI:29105"/>
    </cofactor>
    <text evidence="6">Binds 1 zinc ion per subunit.</text>
</comment>
<feature type="binding site" evidence="6">
    <location>
        <position position="38"/>
    </location>
    <ligand>
        <name>Zn(2+)</name>
        <dbReference type="ChEBI" id="CHEBI:29105"/>
    </ligand>
</feature>
<dbReference type="SUPFAM" id="SSF53056">
    <property type="entry name" value="beta-carbonic anhydrase, cab"/>
    <property type="match status" value="1"/>
</dbReference>
<evidence type="ECO:0000256" key="5">
    <source>
        <dbReference type="ARBA" id="ARBA00048348"/>
    </source>
</evidence>
<dbReference type="SMART" id="SM00947">
    <property type="entry name" value="Pro_CA"/>
    <property type="match status" value="1"/>
</dbReference>
<organism evidence="7 8">
    <name type="scientific">Paenibacillus crassostreae</name>
    <dbReference type="NCBI Taxonomy" id="1763538"/>
    <lineage>
        <taxon>Bacteria</taxon>
        <taxon>Bacillati</taxon>
        <taxon>Bacillota</taxon>
        <taxon>Bacilli</taxon>
        <taxon>Bacillales</taxon>
        <taxon>Paenibacillaceae</taxon>
        <taxon>Paenibacillus</taxon>
    </lineage>
</organism>
<feature type="binding site" evidence="6">
    <location>
        <position position="96"/>
    </location>
    <ligand>
        <name>Zn(2+)</name>
        <dbReference type="ChEBI" id="CHEBI:29105"/>
    </ligand>
</feature>
<keyword evidence="8" id="KW-1185">Reference proteome</keyword>
<keyword evidence="4 6" id="KW-0862">Zinc</keyword>
<dbReference type="EMBL" id="LSFN01000014">
    <property type="protein sequence ID" value="OAB74694.1"/>
    <property type="molecule type" value="Genomic_DNA"/>
</dbReference>
<sequence length="188" mass="20923">MNHISEILEYNRQFVQDKEYEAYRTSKFPDKKIVVIACMDTRLTELLPKAMNFKNGDVKLIKNAGAVISQPFGSVMRSVLVAIYELQADEVFVVGHLDCGMASLNSDEMIGHIKERGVSETVLSTLENSGIKLSKWLRGFNNVNDAIIHTVNVINKHPLLPADVPVHGMVIDPENGALDLIVDGYENI</sequence>
<evidence type="ECO:0000313" key="8">
    <source>
        <dbReference type="Proteomes" id="UP000077134"/>
    </source>
</evidence>
<name>A0A167DRF6_9BACL</name>
<dbReference type="KEGG" id="pcx:LPB68_02270"/>
<feature type="binding site" evidence="6">
    <location>
        <position position="99"/>
    </location>
    <ligand>
        <name>Zn(2+)</name>
        <dbReference type="ChEBI" id="CHEBI:29105"/>
    </ligand>
</feature>
<reference evidence="7 8" key="1">
    <citation type="submission" date="2016-02" db="EMBL/GenBank/DDBJ databases">
        <title>Paenibacillus sp. LPB0068, isolated from Crassostrea gigas.</title>
        <authorList>
            <person name="Shin S.-K."/>
            <person name="Yi H."/>
        </authorList>
    </citation>
    <scope>NUCLEOTIDE SEQUENCE [LARGE SCALE GENOMIC DNA]</scope>
    <source>
        <strain evidence="7 8">LPB0068</strain>
    </source>
</reference>
<dbReference type="GO" id="GO:0008270">
    <property type="term" value="F:zinc ion binding"/>
    <property type="evidence" value="ECO:0007669"/>
    <property type="project" value="InterPro"/>
</dbReference>
<comment type="similarity">
    <text evidence="1">Belongs to the beta-class carbonic anhydrase family.</text>
</comment>